<dbReference type="InterPro" id="IPR041466">
    <property type="entry name" value="Dynein_AAA5_ext"/>
</dbReference>
<dbReference type="InterPro" id="IPR056759">
    <property type="entry name" value="DYH2-5-8_CC"/>
</dbReference>
<evidence type="ECO:0000256" key="11">
    <source>
        <dbReference type="ARBA" id="ARBA00023175"/>
    </source>
</evidence>
<organism evidence="19 20">
    <name type="scientific">Elachura formosa</name>
    <name type="common">spotted wren-babbler</name>
    <dbReference type="NCBI Taxonomy" id="1463973"/>
    <lineage>
        <taxon>Eukaryota</taxon>
        <taxon>Metazoa</taxon>
        <taxon>Chordata</taxon>
        <taxon>Craniata</taxon>
        <taxon>Vertebrata</taxon>
        <taxon>Euteleostomi</taxon>
        <taxon>Archelosauria</taxon>
        <taxon>Archosauria</taxon>
        <taxon>Dinosauria</taxon>
        <taxon>Saurischia</taxon>
        <taxon>Theropoda</taxon>
        <taxon>Coelurosauria</taxon>
        <taxon>Aves</taxon>
        <taxon>Neognathae</taxon>
        <taxon>Neoaves</taxon>
        <taxon>Telluraves</taxon>
        <taxon>Australaves</taxon>
        <taxon>Passeriformes</taxon>
        <taxon>Elachuridae</taxon>
        <taxon>Elachura</taxon>
    </lineage>
</organism>
<evidence type="ECO:0000256" key="10">
    <source>
        <dbReference type="ARBA" id="ARBA00023069"/>
    </source>
</evidence>
<dbReference type="InterPro" id="IPR043157">
    <property type="entry name" value="Dynein_AAA1S"/>
</dbReference>
<dbReference type="Pfam" id="PF12774">
    <property type="entry name" value="AAA_6"/>
    <property type="match status" value="1"/>
</dbReference>
<dbReference type="FunFam" id="1.10.8.710:FF:000003">
    <property type="entry name" value="Dynein axonemal heavy chain 5"/>
    <property type="match status" value="1"/>
</dbReference>
<dbReference type="SUPFAM" id="SSF52540">
    <property type="entry name" value="P-loop containing nucleoside triphosphate hydrolases"/>
    <property type="match status" value="3"/>
</dbReference>
<dbReference type="InterPro" id="IPR026983">
    <property type="entry name" value="DHC"/>
</dbReference>
<dbReference type="FunFam" id="1.20.140.100:FF:000003">
    <property type="entry name" value="Dynein, axonemal, heavy chain 5"/>
    <property type="match status" value="1"/>
</dbReference>
<evidence type="ECO:0000259" key="15">
    <source>
        <dbReference type="Pfam" id="PF08393"/>
    </source>
</evidence>
<dbReference type="GO" id="GO:0007018">
    <property type="term" value="P:microtubule-based movement"/>
    <property type="evidence" value="ECO:0007669"/>
    <property type="project" value="InterPro"/>
</dbReference>
<dbReference type="InterPro" id="IPR035699">
    <property type="entry name" value="AAA_6"/>
</dbReference>
<evidence type="ECO:0000256" key="3">
    <source>
        <dbReference type="ARBA" id="ARBA00022490"/>
    </source>
</evidence>
<dbReference type="PANTHER" id="PTHR46532">
    <property type="entry name" value="MALE FERTILITY FACTOR KL5"/>
    <property type="match status" value="1"/>
</dbReference>
<comment type="caution">
    <text evidence="19">The sequence shown here is derived from an EMBL/GenBank/DDBJ whole genome shotgun (WGS) entry which is preliminary data.</text>
</comment>
<dbReference type="GO" id="GO:0005524">
    <property type="term" value="F:ATP binding"/>
    <property type="evidence" value="ECO:0007669"/>
    <property type="project" value="UniProtKB-KW"/>
</dbReference>
<evidence type="ECO:0000256" key="7">
    <source>
        <dbReference type="ARBA" id="ARBA00022840"/>
    </source>
</evidence>
<dbReference type="FunFam" id="3.40.50.300:FF:000543">
    <property type="entry name" value="Dynein axonemal heavy chain 5"/>
    <property type="match status" value="1"/>
</dbReference>
<evidence type="ECO:0000313" key="19">
    <source>
        <dbReference type="EMBL" id="NXD25602.1"/>
    </source>
</evidence>
<keyword evidence="7" id="KW-0067">ATP-binding</keyword>
<evidence type="ECO:0000256" key="2">
    <source>
        <dbReference type="ARBA" id="ARBA00008887"/>
    </source>
</evidence>
<feature type="domain" description="Dynein heavy chain tail" evidence="14">
    <location>
        <begin position="3"/>
        <end position="341"/>
    </location>
</feature>
<keyword evidence="9" id="KW-0175">Coiled coil</keyword>
<dbReference type="InterPro" id="IPR042228">
    <property type="entry name" value="Dynein_linker_3"/>
</dbReference>
<dbReference type="Gene3D" id="1.10.8.710">
    <property type="match status" value="1"/>
</dbReference>
<evidence type="ECO:0000259" key="17">
    <source>
        <dbReference type="Pfam" id="PF17852"/>
    </source>
</evidence>
<dbReference type="FunFam" id="1.20.58.1120:FF:000004">
    <property type="entry name" value="Dynein axonemal heavy chain 5"/>
    <property type="match status" value="1"/>
</dbReference>
<dbReference type="Gene3D" id="1.20.140.100">
    <property type="entry name" value="Dynein heavy chain, N-terminal domain 2"/>
    <property type="match status" value="1"/>
</dbReference>
<evidence type="ECO:0000256" key="6">
    <source>
        <dbReference type="ARBA" id="ARBA00022741"/>
    </source>
</evidence>
<dbReference type="Gene3D" id="3.20.180.20">
    <property type="entry name" value="Dynein heavy chain, N-terminal domain 2"/>
    <property type="match status" value="1"/>
</dbReference>
<gene>
    <name evidence="19" type="primary">Dnah5_0</name>
    <name evidence="19" type="ORF">ELAFOR_R05175</name>
</gene>
<feature type="domain" description="Dynein heavy chain AAA 5 extension" evidence="17">
    <location>
        <begin position="1941"/>
        <end position="2055"/>
    </location>
</feature>
<keyword evidence="8" id="KW-0243">Dynein</keyword>
<keyword evidence="12" id="KW-0206">Cytoskeleton</keyword>
<reference evidence="19" key="1">
    <citation type="submission" date="2019-09" db="EMBL/GenBank/DDBJ databases">
        <title>Bird 10,000 Genomes (B10K) Project - Family phase.</title>
        <authorList>
            <person name="Zhang G."/>
        </authorList>
    </citation>
    <scope>NUCLEOTIDE SEQUENCE</scope>
    <source>
        <strain evidence="19">B10K-IZCAS-20218</strain>
        <tissue evidence="19">Blood</tissue>
    </source>
</reference>
<dbReference type="Gene3D" id="1.10.472.130">
    <property type="match status" value="1"/>
</dbReference>
<dbReference type="FunFam" id="1.10.472.130:FF:000009">
    <property type="entry name" value="Dynein heavy chain 5, axonemal"/>
    <property type="match status" value="1"/>
</dbReference>
<keyword evidence="11" id="KW-0505">Motor protein</keyword>
<keyword evidence="5" id="KW-0677">Repeat</keyword>
<evidence type="ECO:0000256" key="9">
    <source>
        <dbReference type="ARBA" id="ARBA00023054"/>
    </source>
</evidence>
<proteinExistence type="inferred from homology"/>
<dbReference type="OrthoDB" id="286107at2759"/>
<evidence type="ECO:0000256" key="4">
    <source>
        <dbReference type="ARBA" id="ARBA00022701"/>
    </source>
</evidence>
<sequence length="2293" mass="264689">FIVSENYIFGKFETFCKRLEKISDISNTMESLLELQHIKIEGIDKITTQYQSIATNTKSKQYDLLDHRKREFEKDYLEFKNQIAALYESIQEFVDSWFEKTMTTEQKLGFLMKLEQIGGNNIDLNEKYTTVLQQYSQDLEFIQKLYQTEKENPPIPRNIPPVTGKIMWAQQLFRKIDHPMMLLKKKTTLLKTMEMKKVIKNYNKMAAVLLEFELIYYRTWCRFADRATNALCTSLLVRHPETKELFVNLDPMVLEVLYETKYLRKMHFEVPDVVLGLCAVEEQIKRHQRELQNLLISYKEHLDRIPGVLKPLMKPLIGQIEDALTPGLMQLSWTSLNINKFIQNVYSTLRELDYVVKAASDTLECRIERILKDISNTALIVLPEDEPIDVASFLEQVERLSISTASKLSQQSQQVECSVYELIDVLKHSLKADAGRALEVRPLQCKIYYVTFSNLVRYLIFHLYAEEYYYFPKNFHFIVQDSFACTHLDTKQKTRCQECLSCSYYNLMGQLCMKISLESLRHRLHVIDSRYQTTKVVEAHRVPLFRAEIQLAIPNIVLRPSLEDIQSAVNKAVNIILSVAKDIPLWKFAYLQHKQQQVEQAAALELDDDSKLTRMVALKPLDKQIIEHKDVNKVVMQLNTIILSLKTETPVLLKTFSKFSDIWNKDPEEKVKEFIDTKPTMAEFQSQIRYFSQLEMQIRELPNHCALQSVEVATESLKIALIQECRSRQRAFGLALNKKSATDVGEIYSFIENISKRLSRPVHDLDDVREAMEALKEIRENEIKIDMTVGHIEESYSVLHKYNLLFQDENTERGDGLAYAWKNLNTQARWVEDLLLKVQPDMKTDLLRGVQKFQIDTVGFYKEYNEKGPSEDNITPHEASERLQIFQAKFDELWRKYLSLSGGEELFGLPITEYPELHKTKRELSLLQKLYSLYDTVTSSIDRYNEMLWNDLNIEKINNELLDFQSKIRKLPKALKEWQAFQDLKKIIDDFTESCPLLEMMKNKAMLSRHWEKIAQVTGHRFDDDSENFTLKNVMDAPLLKHKEDIEDICISAVKEKDIEAKLKHIINEWSTHAFSFSQFKTRGELLLKGSDVSEKIALVEDSLMMLGSLMSNRYNVPFKSTIQQWIQKLTNTAEVIENWITVQNLWIYLEAVFVGGDIAKQLPQEARRFQNIDKSWQRIMQRAHETSNIVQCCVGDEALAQLLPHLLEQLEICQKSLTGYLEKKRLIFPRFFFVSDPVLLEILGQASDSHTIQAHLLSLFDNVNRVGFHEKNYDQILLFESQEGEQVNIIEPVLAQGNVEFWLGQLLNGIRKTIHTIIRQASMAINDSEFKMYDFQTMFPAQIGLLGIQIIWTRDAEKALNSTKTDKKVMHTTNQKFLELLNYLIDMTTQNLTRIERTKYETLITIHVHQKDIFDDLVRMNIKSPSDFEWQKQSRFYFLEDLDKCIIKITDVEFTYCNEYLGCTDRLVITPLTDRCYITLAQALGMSMGGAPAGPAGTGKTETTKDMGKCLGKYVVVFNCSDQMDYRGLGRIYKGLAQSGAWGCFDEFNRIELPVLSVAAQQIYIVLQCKKKKKLQFTFTDGDVVDMDREFGIFLTMNPGYAGRQELPENLKIQFRTVAMMVPDRSIIMRVKLASAGFRDNQVLSQKFYTLYKLCEEQLSKQVHYDFGLRNILSVLRTLGAVKRSNPQEPEKTVVMRVLRDMNLSKLVDEDEPLFMSLINDLFPGITLDKSGYPELQSAIQKQTEEAGLINHPPWILKLIQLYETQQVRHGMMTLGPTGAGKTKCINILMKAMTDCGAPHKEMRMNPKAITASQMFGTLDVATNDWTDGIFSTLWRKTLKAKKGEHIWIVLDGPVDAIWIENLNSVLDDNKTLTLANGDRIPMSPNCKIIFEPHNIDNASPATVSRNGMVFMSSSVLDWKPILRAWLQTLPVTYSNVLWNCFNAVFQDVVDFVFSAVTPKMSILECMYIKQAIDLLQGLLSDRDEKQLSEEHIARLFVFAVMWSAGALLEPDDKLKLELFLRKHSAMKEFPAVNGEETMFEFGINACGQWEHWSKKVPEYIYPKDSVPEYTSILVPNIDSVRTDFLMHTIMRQGKAVLLIGEQGTAKTVMIKNYTRKYDPDVHLTKCLNFSSATLPHMFQRSIESYIGKRMGATYGPPAGKKMTVFIDDINMPLINEWGDQITNEIVRQLMEQKGFYSLEKPGEFTNVVDIQFVAAMIHPGGGQNDVPQRLKRQFTIFNCTLPSTSSVDKIFQTIAEGYFCEQRHFPAEVCKLASALVSTSRKVWQMTKAKV</sequence>
<comment type="subcellular location">
    <subcellularLocation>
        <location evidence="1">Cytoplasm</location>
        <location evidence="1">Cytoskeleton</location>
        <location evidence="1">Cilium axoneme</location>
    </subcellularLocation>
</comment>
<accession>A0A851UC85</accession>
<keyword evidence="10" id="KW-0969">Cilium</keyword>
<dbReference type="FunFam" id="3.40.50.300:FF:001221">
    <property type="entry name" value="Axonemal dynein heavy chain 8"/>
    <property type="match status" value="1"/>
</dbReference>
<keyword evidence="20" id="KW-1185">Reference proteome</keyword>
<dbReference type="Proteomes" id="UP000623542">
    <property type="component" value="Unassembled WGS sequence"/>
</dbReference>
<feature type="non-terminal residue" evidence="19">
    <location>
        <position position="1"/>
    </location>
</feature>
<keyword evidence="3" id="KW-0963">Cytoplasm</keyword>
<evidence type="ECO:0000256" key="8">
    <source>
        <dbReference type="ARBA" id="ARBA00023017"/>
    </source>
</evidence>
<name>A0A851UC85_9PASS</name>
<dbReference type="PANTHER" id="PTHR46532:SF13">
    <property type="entry name" value="CYTOPLASMIC DYNEIN 1 HEAVY CHAIN 1"/>
    <property type="match status" value="1"/>
</dbReference>
<dbReference type="InterPro" id="IPR013602">
    <property type="entry name" value="Dynein_heavy_linker"/>
</dbReference>
<evidence type="ECO:0000313" key="20">
    <source>
        <dbReference type="Proteomes" id="UP000623542"/>
    </source>
</evidence>
<dbReference type="InterPro" id="IPR042222">
    <property type="entry name" value="Dynein_2_N"/>
</dbReference>
<dbReference type="Gene3D" id="1.10.287.2620">
    <property type="match status" value="1"/>
</dbReference>
<evidence type="ECO:0000256" key="5">
    <source>
        <dbReference type="ARBA" id="ARBA00022737"/>
    </source>
</evidence>
<evidence type="ECO:0000259" key="18">
    <source>
        <dbReference type="Pfam" id="PF25007"/>
    </source>
</evidence>
<dbReference type="EMBL" id="WBNG01000342">
    <property type="protein sequence ID" value="NXD25602.1"/>
    <property type="molecule type" value="Genomic_DNA"/>
</dbReference>
<evidence type="ECO:0000259" key="14">
    <source>
        <dbReference type="Pfam" id="PF08385"/>
    </source>
</evidence>
<evidence type="ECO:0000256" key="12">
    <source>
        <dbReference type="ARBA" id="ARBA00023212"/>
    </source>
</evidence>
<dbReference type="Gene3D" id="3.40.50.300">
    <property type="entry name" value="P-loop containing nucleotide triphosphate hydrolases"/>
    <property type="match status" value="3"/>
</dbReference>
<dbReference type="InterPro" id="IPR013594">
    <property type="entry name" value="Dynein_heavy_tail"/>
</dbReference>
<dbReference type="Pfam" id="PF12775">
    <property type="entry name" value="AAA_7"/>
    <property type="match status" value="1"/>
</dbReference>
<feature type="domain" description="Dynein heavy chain linker" evidence="15">
    <location>
        <begin position="917"/>
        <end position="1322"/>
    </location>
</feature>
<dbReference type="Pfam" id="PF08385">
    <property type="entry name" value="DHC_N1"/>
    <property type="match status" value="1"/>
</dbReference>
<feature type="domain" description="Dynein axonemal heavy chain 2/5/8 coiled-coil" evidence="18">
    <location>
        <begin position="736"/>
        <end position="844"/>
    </location>
</feature>
<keyword evidence="4" id="KW-0493">Microtubule</keyword>
<dbReference type="GO" id="GO:0045505">
    <property type="term" value="F:dynein intermediate chain binding"/>
    <property type="evidence" value="ECO:0007669"/>
    <property type="project" value="InterPro"/>
</dbReference>
<dbReference type="InterPro" id="IPR027417">
    <property type="entry name" value="P-loop_NTPase"/>
</dbReference>
<dbReference type="GO" id="GO:0005858">
    <property type="term" value="C:axonemal dynein complex"/>
    <property type="evidence" value="ECO:0007669"/>
    <property type="project" value="TreeGrafter"/>
</dbReference>
<keyword evidence="6" id="KW-0547">Nucleotide-binding</keyword>
<dbReference type="GO" id="GO:0005874">
    <property type="term" value="C:microtubule"/>
    <property type="evidence" value="ECO:0007669"/>
    <property type="project" value="UniProtKB-KW"/>
</dbReference>
<evidence type="ECO:0000259" key="16">
    <source>
        <dbReference type="Pfam" id="PF12774"/>
    </source>
</evidence>
<dbReference type="FunFam" id="3.20.180.20:FF:000001">
    <property type="entry name" value="Dynein axonemal heavy chain 5"/>
    <property type="match status" value="1"/>
</dbReference>
<evidence type="ECO:0000256" key="1">
    <source>
        <dbReference type="ARBA" id="ARBA00004430"/>
    </source>
</evidence>
<dbReference type="FunFam" id="1.10.287.2620:FF:000003">
    <property type="entry name" value="Dynein, axonemal, heavy chain 5"/>
    <property type="match status" value="1"/>
</dbReference>
<keyword evidence="13" id="KW-0966">Cell projection</keyword>
<dbReference type="GO" id="GO:0051959">
    <property type="term" value="F:dynein light intermediate chain binding"/>
    <property type="evidence" value="ECO:0007669"/>
    <property type="project" value="InterPro"/>
</dbReference>
<evidence type="ECO:0000256" key="13">
    <source>
        <dbReference type="ARBA" id="ARBA00023273"/>
    </source>
</evidence>
<feature type="non-terminal residue" evidence="19">
    <location>
        <position position="2293"/>
    </location>
</feature>
<dbReference type="FunFam" id="3.40.50.300:FF:000044">
    <property type="entry name" value="Dynein heavy chain 5, axonemal"/>
    <property type="match status" value="1"/>
</dbReference>
<dbReference type="Pfam" id="PF25007">
    <property type="entry name" value="DYH2-5-8_CC"/>
    <property type="match status" value="1"/>
</dbReference>
<comment type="similarity">
    <text evidence="2">Belongs to the dynein heavy chain family.</text>
</comment>
<protein>
    <submittedName>
        <fullName evidence="19">DYH5 protein</fullName>
    </submittedName>
</protein>
<dbReference type="Pfam" id="PF17852">
    <property type="entry name" value="Dynein_AAA_lid"/>
    <property type="match status" value="1"/>
</dbReference>
<feature type="domain" description="Dynein heavy chain hydrolytic ATP-binding dynein motor region" evidence="16">
    <location>
        <begin position="1457"/>
        <end position="1784"/>
    </location>
</feature>
<dbReference type="Gene3D" id="1.20.58.1120">
    <property type="match status" value="1"/>
</dbReference>
<dbReference type="Pfam" id="PF08393">
    <property type="entry name" value="DHC_N2"/>
    <property type="match status" value="1"/>
</dbReference>